<dbReference type="Proteomes" id="UP001501570">
    <property type="component" value="Unassembled WGS sequence"/>
</dbReference>
<dbReference type="InterPro" id="IPR029063">
    <property type="entry name" value="SAM-dependent_MTases_sf"/>
</dbReference>
<dbReference type="PANTHER" id="PTHR43464:SF19">
    <property type="entry name" value="UBIQUINONE BIOSYNTHESIS O-METHYLTRANSFERASE, MITOCHONDRIAL"/>
    <property type="match status" value="1"/>
</dbReference>
<dbReference type="GO" id="GO:0032259">
    <property type="term" value="P:methylation"/>
    <property type="evidence" value="ECO:0007669"/>
    <property type="project" value="UniProtKB-KW"/>
</dbReference>
<dbReference type="PANTHER" id="PTHR43464">
    <property type="entry name" value="METHYLTRANSFERASE"/>
    <property type="match status" value="1"/>
</dbReference>
<sequence>MTHRPNTGTGPGPITPDGCPVALYTLLPESGEAEIVHRAIPDGASVLELGCGTGRILRRLAEFGHEVLGVDESDDMLAHATGLTTVRSSIEALALGREFDAVLLASTLVNTPDPAAREAMLGSARRHAARGGCVIIQRHRPEWFDTLEPSTVYRGGIRYTVGEVRRDGPLLSTTIGYRVGDRDWTHTFTTRRLTDRELVGALGDAGFGEPRPLTEDGSWLAAPAG</sequence>
<protein>
    <submittedName>
        <fullName evidence="6">Class I SAM-dependent methyltransferase</fullName>
    </submittedName>
</protein>
<evidence type="ECO:0000313" key="6">
    <source>
        <dbReference type="EMBL" id="GAA5200074.1"/>
    </source>
</evidence>
<reference evidence="7" key="1">
    <citation type="journal article" date="2019" name="Int. J. Syst. Evol. Microbiol.">
        <title>The Global Catalogue of Microorganisms (GCM) 10K type strain sequencing project: providing services to taxonomists for standard genome sequencing and annotation.</title>
        <authorList>
            <consortium name="The Broad Institute Genomics Platform"/>
            <consortium name="The Broad Institute Genome Sequencing Center for Infectious Disease"/>
            <person name="Wu L."/>
            <person name="Ma J."/>
        </authorList>
    </citation>
    <scope>NUCLEOTIDE SEQUENCE [LARGE SCALE GENOMIC DNA]</scope>
    <source>
        <strain evidence="7">JCM 18304</strain>
    </source>
</reference>
<organism evidence="6 7">
    <name type="scientific">Rugosimonospora acidiphila</name>
    <dbReference type="NCBI Taxonomy" id="556531"/>
    <lineage>
        <taxon>Bacteria</taxon>
        <taxon>Bacillati</taxon>
        <taxon>Actinomycetota</taxon>
        <taxon>Actinomycetes</taxon>
        <taxon>Micromonosporales</taxon>
        <taxon>Micromonosporaceae</taxon>
        <taxon>Rugosimonospora</taxon>
    </lineage>
</organism>
<dbReference type="RefSeq" id="WP_345638274.1">
    <property type="nucleotide sequence ID" value="NZ_BAABJQ010000041.1"/>
</dbReference>
<evidence type="ECO:0000313" key="7">
    <source>
        <dbReference type="Proteomes" id="UP001501570"/>
    </source>
</evidence>
<accession>A0ABP9SS11</accession>
<dbReference type="CDD" id="cd02440">
    <property type="entry name" value="AdoMet_MTases"/>
    <property type="match status" value="1"/>
</dbReference>
<dbReference type="GO" id="GO:0008168">
    <property type="term" value="F:methyltransferase activity"/>
    <property type="evidence" value="ECO:0007669"/>
    <property type="project" value="UniProtKB-KW"/>
</dbReference>
<evidence type="ECO:0000256" key="4">
    <source>
        <dbReference type="SAM" id="MobiDB-lite"/>
    </source>
</evidence>
<evidence type="ECO:0000259" key="5">
    <source>
        <dbReference type="Pfam" id="PF13649"/>
    </source>
</evidence>
<keyword evidence="3" id="KW-0949">S-adenosyl-L-methionine</keyword>
<comment type="caution">
    <text evidence="6">The sequence shown here is derived from an EMBL/GenBank/DDBJ whole genome shotgun (WGS) entry which is preliminary data.</text>
</comment>
<name>A0ABP9SS11_9ACTN</name>
<feature type="region of interest" description="Disordered" evidence="4">
    <location>
        <begin position="206"/>
        <end position="225"/>
    </location>
</feature>
<evidence type="ECO:0000256" key="3">
    <source>
        <dbReference type="ARBA" id="ARBA00022691"/>
    </source>
</evidence>
<keyword evidence="7" id="KW-1185">Reference proteome</keyword>
<proteinExistence type="predicted"/>
<dbReference type="Gene3D" id="3.40.50.150">
    <property type="entry name" value="Vaccinia Virus protein VP39"/>
    <property type="match status" value="1"/>
</dbReference>
<keyword evidence="1 6" id="KW-0489">Methyltransferase</keyword>
<evidence type="ECO:0000256" key="1">
    <source>
        <dbReference type="ARBA" id="ARBA00022603"/>
    </source>
</evidence>
<dbReference type="SUPFAM" id="SSF53335">
    <property type="entry name" value="S-adenosyl-L-methionine-dependent methyltransferases"/>
    <property type="match status" value="1"/>
</dbReference>
<dbReference type="InterPro" id="IPR041698">
    <property type="entry name" value="Methyltransf_25"/>
</dbReference>
<dbReference type="Gene3D" id="2.20.130.10">
    <property type="entry name" value="CAC2371-like domains"/>
    <property type="match status" value="1"/>
</dbReference>
<keyword evidence="2" id="KW-0808">Transferase</keyword>
<gene>
    <name evidence="6" type="ORF">GCM10023322_77150</name>
</gene>
<feature type="domain" description="Methyltransferase" evidence="5">
    <location>
        <begin position="46"/>
        <end position="132"/>
    </location>
</feature>
<dbReference type="Pfam" id="PF13649">
    <property type="entry name" value="Methyltransf_25"/>
    <property type="match status" value="1"/>
</dbReference>
<evidence type="ECO:0000256" key="2">
    <source>
        <dbReference type="ARBA" id="ARBA00022679"/>
    </source>
</evidence>
<dbReference type="EMBL" id="BAABJQ010000041">
    <property type="protein sequence ID" value="GAA5200074.1"/>
    <property type="molecule type" value="Genomic_DNA"/>
</dbReference>